<organism evidence="1">
    <name type="scientific">bioreactor metagenome</name>
    <dbReference type="NCBI Taxonomy" id="1076179"/>
    <lineage>
        <taxon>unclassified sequences</taxon>
        <taxon>metagenomes</taxon>
        <taxon>ecological metagenomes</taxon>
    </lineage>
</organism>
<reference evidence="1" key="1">
    <citation type="submission" date="2019-08" db="EMBL/GenBank/DDBJ databases">
        <authorList>
            <person name="Kucharzyk K."/>
            <person name="Murdoch R.W."/>
            <person name="Higgins S."/>
            <person name="Loffler F."/>
        </authorList>
    </citation>
    <scope>NUCLEOTIDE SEQUENCE</scope>
</reference>
<protein>
    <submittedName>
        <fullName evidence="1">Uncharacterized protein</fullName>
    </submittedName>
</protein>
<proteinExistence type="predicted"/>
<name>A0A645ER88_9ZZZZ</name>
<dbReference type="AlphaFoldDB" id="A0A645ER88"/>
<dbReference type="EMBL" id="VSSQ01048992">
    <property type="protein sequence ID" value="MPN03043.1"/>
    <property type="molecule type" value="Genomic_DNA"/>
</dbReference>
<evidence type="ECO:0000313" key="1">
    <source>
        <dbReference type="EMBL" id="MPN03043.1"/>
    </source>
</evidence>
<sequence length="105" mass="12193">MNAIAFHFGNRAFRLQERMVGKRHAVMIGDHVRAVFNRLVRIATLDELIGKQVVRTIQMDELKAFLARIVGGENRGERFILDLDCKLAGFERFRCFRNDQRDCIA</sequence>
<comment type="caution">
    <text evidence="1">The sequence shown here is derived from an EMBL/GenBank/DDBJ whole genome shotgun (WGS) entry which is preliminary data.</text>
</comment>
<gene>
    <name evidence="1" type="ORF">SDC9_150266</name>
</gene>
<accession>A0A645ER88</accession>